<evidence type="ECO:0000256" key="1">
    <source>
        <dbReference type="SAM" id="MobiDB-lite"/>
    </source>
</evidence>
<dbReference type="EMBL" id="KV918809">
    <property type="protein sequence ID" value="OSX78604.1"/>
    <property type="molecule type" value="Genomic_DNA"/>
</dbReference>
<feature type="region of interest" description="Disordered" evidence="1">
    <location>
        <begin position="1"/>
        <end position="61"/>
    </location>
</feature>
<accession>A0A1X6PCP3</accession>
<dbReference type="AlphaFoldDB" id="A0A1X6PCP3"/>
<evidence type="ECO:0000313" key="3">
    <source>
        <dbReference type="Proteomes" id="UP000218209"/>
    </source>
</evidence>
<organism evidence="2 3">
    <name type="scientific">Porphyra umbilicalis</name>
    <name type="common">Purple laver</name>
    <name type="synonym">Red alga</name>
    <dbReference type="NCBI Taxonomy" id="2786"/>
    <lineage>
        <taxon>Eukaryota</taxon>
        <taxon>Rhodophyta</taxon>
        <taxon>Bangiophyceae</taxon>
        <taxon>Bangiales</taxon>
        <taxon>Bangiaceae</taxon>
        <taxon>Porphyra</taxon>
    </lineage>
</organism>
<protein>
    <submittedName>
        <fullName evidence="2">Uncharacterized protein</fullName>
    </submittedName>
</protein>
<gene>
    <name evidence="2" type="ORF">BU14_0105s0022</name>
</gene>
<proteinExistence type="predicted"/>
<reference evidence="2 3" key="1">
    <citation type="submission" date="2017-03" db="EMBL/GenBank/DDBJ databases">
        <title>WGS assembly of Porphyra umbilicalis.</title>
        <authorList>
            <person name="Brawley S.H."/>
            <person name="Blouin N.A."/>
            <person name="Ficko-Blean E."/>
            <person name="Wheeler G.L."/>
            <person name="Lohr M."/>
            <person name="Goodson H.V."/>
            <person name="Jenkins J.W."/>
            <person name="Blaby-Haas C.E."/>
            <person name="Helliwell K.E."/>
            <person name="Chan C."/>
            <person name="Marriage T."/>
            <person name="Bhattacharya D."/>
            <person name="Klein A.S."/>
            <person name="Badis Y."/>
            <person name="Brodie J."/>
            <person name="Cao Y."/>
            <person name="Collen J."/>
            <person name="Dittami S.M."/>
            <person name="Gachon C.M."/>
            <person name="Green B.R."/>
            <person name="Karpowicz S."/>
            <person name="Kim J.W."/>
            <person name="Kudahl U."/>
            <person name="Lin S."/>
            <person name="Michel G."/>
            <person name="Mittag M."/>
            <person name="Olson B.J."/>
            <person name="Pangilinan J."/>
            <person name="Peng Y."/>
            <person name="Qiu H."/>
            <person name="Shu S."/>
            <person name="Singer J.T."/>
            <person name="Smith A.G."/>
            <person name="Sprecher B.N."/>
            <person name="Wagner V."/>
            <person name="Wang W."/>
            <person name="Wang Z.-Y."/>
            <person name="Yan J."/>
            <person name="Yarish C."/>
            <person name="Zoeuner-Riek S."/>
            <person name="Zhuang Y."/>
            <person name="Zou Y."/>
            <person name="Lindquist E.A."/>
            <person name="Grimwood J."/>
            <person name="Barry K."/>
            <person name="Rokhsar D.S."/>
            <person name="Schmutz J."/>
            <person name="Stiller J.W."/>
            <person name="Grossman A.R."/>
            <person name="Prochnik S.E."/>
        </authorList>
    </citation>
    <scope>NUCLEOTIDE SEQUENCE [LARGE SCALE GENOMIC DNA]</scope>
    <source>
        <strain evidence="2">4086291</strain>
    </source>
</reference>
<keyword evidence="3" id="KW-1185">Reference proteome</keyword>
<feature type="compositionally biased region" description="Acidic residues" evidence="1">
    <location>
        <begin position="1"/>
        <end position="12"/>
    </location>
</feature>
<feature type="compositionally biased region" description="Low complexity" evidence="1">
    <location>
        <begin position="14"/>
        <end position="39"/>
    </location>
</feature>
<name>A0A1X6PCP3_PORUM</name>
<dbReference type="Proteomes" id="UP000218209">
    <property type="component" value="Unassembled WGS sequence"/>
</dbReference>
<evidence type="ECO:0000313" key="2">
    <source>
        <dbReference type="EMBL" id="OSX78604.1"/>
    </source>
</evidence>
<sequence>MPDSSTDEDDLSDASGATPPAGGIGAAAPLPDGAAGAAPTRARSEGGQYLSANQGRRKRQTPTFRVIELSEVEAPTCAAAAATTEPLGCVAPYRCAAHGGTTCRRWLIRGPVLGFSDDAERFSSVVVVGALAWMPPLEVYVRALPHLSPAAYLSCSGARPSVSYVASACAGQQGAWSTGEGWSSFRGFVEGQALTSANINKIGKRAVAAVKASGGVIANGNVPLVEHRSVRDDSVYVAAHKAIARRLSATGARLYKKRGEAAARARWPALLHGGHSAGSVARTRSWVEHGALDGGSRAGRLRLSHGLSQMHLFPTRSQLREERRQAFERDGIDHFFFTRSALGGLMRWDYIDGSGASGIRRYRNQWGLEKRLRSHTNTYWEERTPSSGDGGGRGELLEEDVSEDEDGGIHFFNADAETEGCYAAVPDDPAALAALQVQAESYLEDTDTSDPVKILAVGFDAQAALQRAVDLAAVAGATASRVTGAPPAVITFAADGGTIKRRQLTALTVSLSSPLLAHGRTDLTPIVYVLSGEKEVDRGIWAHVRDTLKRLNSDGFTIPVTAASEGSQSGQVARIGDARQPLRLYQTIHVCGTCDEGMRRLVAA</sequence>